<evidence type="ECO:0000313" key="1">
    <source>
        <dbReference type="EMBL" id="KAH6637160.1"/>
    </source>
</evidence>
<accession>A0ACB7PHM2</accession>
<comment type="caution">
    <text evidence="1">The sequence shown here is derived from an EMBL/GenBank/DDBJ whole genome shotgun (WGS) entry which is preliminary data.</text>
</comment>
<protein>
    <submittedName>
        <fullName evidence="1">Uncharacterized protein</fullName>
    </submittedName>
</protein>
<proteinExistence type="predicted"/>
<organism evidence="1 2">
    <name type="scientific">Chaetomium tenue</name>
    <dbReference type="NCBI Taxonomy" id="1854479"/>
    <lineage>
        <taxon>Eukaryota</taxon>
        <taxon>Fungi</taxon>
        <taxon>Dikarya</taxon>
        <taxon>Ascomycota</taxon>
        <taxon>Pezizomycotina</taxon>
        <taxon>Sordariomycetes</taxon>
        <taxon>Sordariomycetidae</taxon>
        <taxon>Sordariales</taxon>
        <taxon>Chaetomiaceae</taxon>
        <taxon>Chaetomium</taxon>
    </lineage>
</organism>
<dbReference type="Proteomes" id="UP000724584">
    <property type="component" value="Unassembled WGS sequence"/>
</dbReference>
<dbReference type="EMBL" id="JAGIZQ010000003">
    <property type="protein sequence ID" value="KAH6637160.1"/>
    <property type="molecule type" value="Genomic_DNA"/>
</dbReference>
<reference evidence="1 2" key="1">
    <citation type="journal article" date="2021" name="Nat. Commun.">
        <title>Genetic determinants of endophytism in the Arabidopsis root mycobiome.</title>
        <authorList>
            <person name="Mesny F."/>
            <person name="Miyauchi S."/>
            <person name="Thiergart T."/>
            <person name="Pickel B."/>
            <person name="Atanasova L."/>
            <person name="Karlsson M."/>
            <person name="Huettel B."/>
            <person name="Barry K.W."/>
            <person name="Haridas S."/>
            <person name="Chen C."/>
            <person name="Bauer D."/>
            <person name="Andreopoulos W."/>
            <person name="Pangilinan J."/>
            <person name="LaButti K."/>
            <person name="Riley R."/>
            <person name="Lipzen A."/>
            <person name="Clum A."/>
            <person name="Drula E."/>
            <person name="Henrissat B."/>
            <person name="Kohler A."/>
            <person name="Grigoriev I.V."/>
            <person name="Martin F.M."/>
            <person name="Hacquard S."/>
        </authorList>
    </citation>
    <scope>NUCLEOTIDE SEQUENCE [LARGE SCALE GENOMIC DNA]</scope>
    <source>
        <strain evidence="1 2">MPI-SDFR-AT-0079</strain>
    </source>
</reference>
<keyword evidence="2" id="KW-1185">Reference proteome</keyword>
<name>A0ACB7PHM2_9PEZI</name>
<gene>
    <name evidence="1" type="ORF">F5144DRAFT_647123</name>
</gene>
<sequence length="388" mass="43437">MNPSQSPDAVPMTDIANITDAVWGPAAHKNADAERALTLRSYLKCCNGEKGLALSRSSHLLDETPLSALINTIKLERDKRKNELLNRASESSIQGQLAALDLAVRVAFMTACAAASEETFGGDLFRPRWQANESLTAYISRVYPHDDTPPQDVRPLRVDKLAMSYLTRYASLELYWTHRLTDHLLLLKKANRKILYVFRHPAFLRVSLDTLEASDPALGQSISGALSLGCLPSQLLRETLASYNLLFPEPGDETSRAILEREVSKHHLDPLLLQPFPSDYGVHEHPQDTLDPEDVRGLYKKYPYWADRLYALWREADDPAPITSIDRWSEARRNPRFTYWCTAVSLTIAILFGMAATALGALQVWISYCSWMNDPATPLCGRGPGKSN</sequence>
<evidence type="ECO:0000313" key="2">
    <source>
        <dbReference type="Proteomes" id="UP000724584"/>
    </source>
</evidence>